<dbReference type="GO" id="GO:0042806">
    <property type="term" value="F:fucose binding"/>
    <property type="evidence" value="ECO:0007669"/>
    <property type="project" value="TreeGrafter"/>
</dbReference>
<dbReference type="GO" id="GO:0036373">
    <property type="term" value="F:L-fucose mutarotase activity"/>
    <property type="evidence" value="ECO:0007669"/>
    <property type="project" value="UniProtKB-EC"/>
</dbReference>
<dbReference type="InterPro" id="IPR050443">
    <property type="entry name" value="RbsD/FucU_mutarotase"/>
</dbReference>
<dbReference type="Pfam" id="PF05025">
    <property type="entry name" value="RbsD_FucU"/>
    <property type="match status" value="1"/>
</dbReference>
<dbReference type="PANTHER" id="PTHR31690:SF4">
    <property type="entry name" value="FUCOSE MUTAROTASE"/>
    <property type="match status" value="1"/>
</dbReference>
<dbReference type="AlphaFoldDB" id="A0A6M7TRJ2"/>
<reference evidence="4 5" key="1">
    <citation type="submission" date="2018-09" db="EMBL/GenBank/DDBJ databases">
        <title>Mesorhizobium carmichaelinearum sp. nov. isolated from Carmichaelinea spp. root nodules in New Zealand.</title>
        <authorList>
            <person name="De Meyer S.E."/>
        </authorList>
    </citation>
    <scope>NUCLEOTIDE SEQUENCE [LARGE SCALE GENOMIC DNA]</scope>
    <source>
        <strain evidence="4 5">LMG 28313</strain>
    </source>
</reference>
<dbReference type="SUPFAM" id="SSF102546">
    <property type="entry name" value="RbsD-like"/>
    <property type="match status" value="1"/>
</dbReference>
<evidence type="ECO:0000256" key="3">
    <source>
        <dbReference type="ARBA" id="ARBA00036324"/>
    </source>
</evidence>
<comment type="catalytic activity">
    <reaction evidence="1">
        <text>beta-D-ribopyranose = beta-D-ribofuranose</text>
        <dbReference type="Rhea" id="RHEA:25432"/>
        <dbReference type="ChEBI" id="CHEBI:27476"/>
        <dbReference type="ChEBI" id="CHEBI:47002"/>
        <dbReference type="EC" id="5.4.99.62"/>
    </reaction>
</comment>
<comment type="catalytic activity">
    <reaction evidence="3">
        <text>alpha-L-fucose = beta-L-fucose</text>
        <dbReference type="Rhea" id="RHEA:25580"/>
        <dbReference type="ChEBI" id="CHEBI:42548"/>
        <dbReference type="ChEBI" id="CHEBI:42589"/>
        <dbReference type="EC" id="5.1.3.29"/>
    </reaction>
</comment>
<organism evidence="4 5">
    <name type="scientific">Mesorhizobium jarvisii</name>
    <dbReference type="NCBI Taxonomy" id="1777867"/>
    <lineage>
        <taxon>Bacteria</taxon>
        <taxon>Pseudomonadati</taxon>
        <taxon>Pseudomonadota</taxon>
        <taxon>Alphaproteobacteria</taxon>
        <taxon>Hyphomicrobiales</taxon>
        <taxon>Phyllobacteriaceae</taxon>
        <taxon>Mesorhizobium</taxon>
    </lineage>
</organism>
<evidence type="ECO:0000313" key="5">
    <source>
        <dbReference type="Proteomes" id="UP000275530"/>
    </source>
</evidence>
<dbReference type="RefSeq" id="WP_064982477.1">
    <property type="nucleotide sequence ID" value="NZ_CP033508.1"/>
</dbReference>
<dbReference type="GO" id="GO:0062193">
    <property type="term" value="F:D-ribose pyranase activity"/>
    <property type="evidence" value="ECO:0007669"/>
    <property type="project" value="UniProtKB-EC"/>
</dbReference>
<dbReference type="EMBL" id="QZXA01000014">
    <property type="protein sequence ID" value="RJT29526.1"/>
    <property type="molecule type" value="Genomic_DNA"/>
</dbReference>
<name>A0A6M7TRJ2_9HYPH</name>
<dbReference type="Gene3D" id="3.40.1650.10">
    <property type="entry name" value="RbsD-like domain"/>
    <property type="match status" value="1"/>
</dbReference>
<keyword evidence="5" id="KW-1185">Reference proteome</keyword>
<keyword evidence="2" id="KW-0413">Isomerase</keyword>
<dbReference type="InterPro" id="IPR023750">
    <property type="entry name" value="RbsD-like_sf"/>
</dbReference>
<dbReference type="Proteomes" id="UP000275530">
    <property type="component" value="Unassembled WGS sequence"/>
</dbReference>
<evidence type="ECO:0000256" key="1">
    <source>
        <dbReference type="ARBA" id="ARBA00000223"/>
    </source>
</evidence>
<sequence length="144" mass="15356">MLKGIDPVLSPDLLHVLRSMGHGHEIAIVDANYPCDDDAHIIRLDGVLGTRILEAILSVMPLESGDSHAACRMIVDGNPEAELPIFGEFLEIVSKHASRSLALAPITPAEFKARAKKGFAIVLSGDGRLYGNILLKKGVVAPAN</sequence>
<evidence type="ECO:0000313" key="4">
    <source>
        <dbReference type="EMBL" id="RJT29526.1"/>
    </source>
</evidence>
<proteinExistence type="predicted"/>
<protein>
    <submittedName>
        <fullName evidence="4">Uncharacterized protein</fullName>
    </submittedName>
</protein>
<accession>A0A6M7TRJ2</accession>
<comment type="caution">
    <text evidence="4">The sequence shown here is derived from an EMBL/GenBank/DDBJ whole genome shotgun (WGS) entry which is preliminary data.</text>
</comment>
<dbReference type="GO" id="GO:0006004">
    <property type="term" value="P:fucose metabolic process"/>
    <property type="evidence" value="ECO:0007669"/>
    <property type="project" value="TreeGrafter"/>
</dbReference>
<dbReference type="InterPro" id="IPR007721">
    <property type="entry name" value="RbsD_FucU"/>
</dbReference>
<evidence type="ECO:0000256" key="2">
    <source>
        <dbReference type="ARBA" id="ARBA00023235"/>
    </source>
</evidence>
<dbReference type="PANTHER" id="PTHR31690">
    <property type="entry name" value="FUCOSE MUTAROTASE"/>
    <property type="match status" value="1"/>
</dbReference>
<gene>
    <name evidence="4" type="ORF">D3242_28360</name>
</gene>